<dbReference type="AlphaFoldDB" id="A0A484RTP1"/>
<organism evidence="1">
    <name type="scientific">plant metagenome</name>
    <dbReference type="NCBI Taxonomy" id="1297885"/>
    <lineage>
        <taxon>unclassified sequences</taxon>
        <taxon>metagenomes</taxon>
        <taxon>organismal metagenomes</taxon>
    </lineage>
</organism>
<accession>A0A484RTP1</accession>
<dbReference type="EMBL" id="CAADII010000013">
    <property type="protein sequence ID" value="VFR53652.1"/>
    <property type="molecule type" value="Genomic_DNA"/>
</dbReference>
<reference evidence="1" key="1">
    <citation type="submission" date="2019-03" db="EMBL/GenBank/DDBJ databases">
        <authorList>
            <person name="Danneels B."/>
        </authorList>
    </citation>
    <scope>NUCLEOTIDE SEQUENCE</scope>
</reference>
<sequence length="40" mass="4509">MGIGLGREGQRGKGHVWTWCDEKARDLRQGQENQAVIVTK</sequence>
<gene>
    <name evidence="1" type="ORF">BRI6_0616</name>
</gene>
<evidence type="ECO:0000313" key="1">
    <source>
        <dbReference type="EMBL" id="VFR53652.1"/>
    </source>
</evidence>
<proteinExistence type="predicted"/>
<protein>
    <submittedName>
        <fullName evidence="1">Uncharacterized protein</fullName>
    </submittedName>
</protein>
<name>A0A484RTP1_9ZZZZ</name>